<sequence length="205" mass="23233">MRIWFSKHWQVPGVVAMVVCLVVGGPAMGGDDWLEQPWHPERDWSVTAFIGQWDESRFAEILTFRGGDMKASYLAGFALNRRIARKANDIVHWEVEASVFRHWRIQDNWEGNLALVVRWTAFPWDRYVNTSAAFGSGVSLASEKPKLEGTTREFLHHLLAEVEFAPPGDTPWSGVARVHHRSGAFGLYGRHGGSNAITLGLRYRF</sequence>
<proteinExistence type="predicted"/>
<comment type="caution">
    <text evidence="1">The sequence shown here is derived from an EMBL/GenBank/DDBJ whole genome shotgun (WGS) entry which is preliminary data.</text>
</comment>
<dbReference type="Proteomes" id="UP001575105">
    <property type="component" value="Unassembled WGS sequence"/>
</dbReference>
<organism evidence="1 2">
    <name type="scientific">Natronomicrosphaera hydrolytica</name>
    <dbReference type="NCBI Taxonomy" id="3242702"/>
    <lineage>
        <taxon>Bacteria</taxon>
        <taxon>Pseudomonadati</taxon>
        <taxon>Planctomycetota</taxon>
        <taxon>Phycisphaerae</taxon>
        <taxon>Phycisphaerales</taxon>
        <taxon>Phycisphaeraceae</taxon>
        <taxon>Natronomicrosphaera</taxon>
    </lineage>
</organism>
<protein>
    <recommendedName>
        <fullName evidence="3">Lipid A 3-O-deacylase PagL</fullName>
    </recommendedName>
</protein>
<dbReference type="EMBL" id="JBGUBD010000013">
    <property type="protein sequence ID" value="MFA9479952.1"/>
    <property type="molecule type" value="Genomic_DNA"/>
</dbReference>
<accession>A0ABV4UAP9</accession>
<keyword evidence="2" id="KW-1185">Reference proteome</keyword>
<dbReference type="RefSeq" id="WP_425346878.1">
    <property type="nucleotide sequence ID" value="NZ_JBGUBD010000013.1"/>
</dbReference>
<evidence type="ECO:0000313" key="1">
    <source>
        <dbReference type="EMBL" id="MFA9479952.1"/>
    </source>
</evidence>
<reference evidence="1 2" key="1">
    <citation type="submission" date="2024-08" db="EMBL/GenBank/DDBJ databases">
        <title>Whole-genome sequencing of halo(alkali)philic microorganisms from hypersaline lakes.</title>
        <authorList>
            <person name="Sorokin D.Y."/>
            <person name="Merkel A.Y."/>
            <person name="Messina E."/>
            <person name="Yakimov M."/>
        </authorList>
    </citation>
    <scope>NUCLEOTIDE SEQUENCE [LARGE SCALE GENOMIC DNA]</scope>
    <source>
        <strain evidence="1 2">AB-hyl4</strain>
    </source>
</reference>
<gene>
    <name evidence="1" type="ORF">ACERK3_16840</name>
</gene>
<evidence type="ECO:0000313" key="2">
    <source>
        <dbReference type="Proteomes" id="UP001575105"/>
    </source>
</evidence>
<name>A0ABV4UAP9_9BACT</name>
<evidence type="ECO:0008006" key="3">
    <source>
        <dbReference type="Google" id="ProtNLM"/>
    </source>
</evidence>